<keyword evidence="5" id="KW-1185">Reference proteome</keyword>
<gene>
    <name evidence="4" type="ORF">BO219_07140</name>
</gene>
<keyword evidence="4" id="KW-0969">Cilium</keyword>
<dbReference type="InterPro" id="IPR036679">
    <property type="entry name" value="FlgN-like_sf"/>
</dbReference>
<dbReference type="GO" id="GO:0044780">
    <property type="term" value="P:bacterial-type flagellum assembly"/>
    <property type="evidence" value="ECO:0007669"/>
    <property type="project" value="InterPro"/>
</dbReference>
<protein>
    <submittedName>
        <fullName evidence="4">Flagellar biosynthesis protein FlgN</fullName>
    </submittedName>
</protein>
<dbReference type="AlphaFoldDB" id="A0A1V3FPP1"/>
<proteinExistence type="predicted"/>
<dbReference type="RefSeq" id="WP_077429016.1">
    <property type="nucleotide sequence ID" value="NZ_MQAD01000008.1"/>
</dbReference>
<keyword evidence="4" id="KW-0282">Flagellum</keyword>
<evidence type="ECO:0000256" key="1">
    <source>
        <dbReference type="ARBA" id="ARBA00022795"/>
    </source>
</evidence>
<dbReference type="EMBL" id="MQAD01000008">
    <property type="protein sequence ID" value="OOE03586.1"/>
    <property type="molecule type" value="Genomic_DNA"/>
</dbReference>
<evidence type="ECO:0000313" key="4">
    <source>
        <dbReference type="EMBL" id="OOE03586.1"/>
    </source>
</evidence>
<accession>A0A1V3FPP1</accession>
<keyword evidence="2" id="KW-0175">Coiled coil</keyword>
<keyword evidence="4" id="KW-0966">Cell projection</keyword>
<dbReference type="Gene3D" id="1.20.58.300">
    <property type="entry name" value="FlgN-like"/>
    <property type="match status" value="1"/>
</dbReference>
<dbReference type="SUPFAM" id="SSF140566">
    <property type="entry name" value="FlgN-like"/>
    <property type="match status" value="1"/>
</dbReference>
<keyword evidence="1" id="KW-1005">Bacterial flagellum biogenesis</keyword>
<dbReference type="Pfam" id="PF05130">
    <property type="entry name" value="FlgN"/>
    <property type="match status" value="1"/>
</dbReference>
<feature type="coiled-coil region" evidence="2">
    <location>
        <begin position="48"/>
        <end position="111"/>
    </location>
</feature>
<dbReference type="Proteomes" id="UP000188458">
    <property type="component" value="Unassembled WGS sequence"/>
</dbReference>
<evidence type="ECO:0000313" key="5">
    <source>
        <dbReference type="Proteomes" id="UP000188458"/>
    </source>
</evidence>
<feature type="compositionally biased region" description="Basic and acidic residues" evidence="3">
    <location>
        <begin position="132"/>
        <end position="150"/>
    </location>
</feature>
<evidence type="ECO:0000256" key="2">
    <source>
        <dbReference type="SAM" id="Coils"/>
    </source>
</evidence>
<sequence length="150" mass="17737">MIDLMQKLLKLHRGLLQLAKQKTEAIKKSDVVTLQDMMNKEQTYVMAIRQLESERMRLLAHLHEEERTIRRYAEQLEETERATLLQLASDLSETIARLKEQNELNMQLLQQSLQFIHFTLDLMIPNEQDVTYDPKRTDELPPRSSFEAKT</sequence>
<reference evidence="5" key="1">
    <citation type="submission" date="2016-11" db="EMBL/GenBank/DDBJ databases">
        <title>Draft genome sequence of Anoxybacillus sp. strain 103 isolated from the Qarvajar hot spring in Nagorno-Karabach.</title>
        <authorList>
            <person name="Hovhannisyan P."/>
            <person name="Panosyan H."/>
            <person name="Birkeland N.-K."/>
        </authorList>
    </citation>
    <scope>NUCLEOTIDE SEQUENCE [LARGE SCALE GENOMIC DNA]</scope>
    <source>
        <strain evidence="5">103</strain>
    </source>
</reference>
<dbReference type="InterPro" id="IPR007809">
    <property type="entry name" value="FlgN-like"/>
</dbReference>
<comment type="caution">
    <text evidence="4">The sequence shown here is derived from an EMBL/GenBank/DDBJ whole genome shotgun (WGS) entry which is preliminary data.</text>
</comment>
<organism evidence="4 5">
    <name type="scientific">Anoxybacillus kestanbolensis</name>
    <dbReference type="NCBI Taxonomy" id="227476"/>
    <lineage>
        <taxon>Bacteria</taxon>
        <taxon>Bacillati</taxon>
        <taxon>Bacillota</taxon>
        <taxon>Bacilli</taxon>
        <taxon>Bacillales</taxon>
        <taxon>Anoxybacillaceae</taxon>
        <taxon>Anoxybacillus</taxon>
    </lineage>
</organism>
<feature type="region of interest" description="Disordered" evidence="3">
    <location>
        <begin position="131"/>
        <end position="150"/>
    </location>
</feature>
<evidence type="ECO:0000256" key="3">
    <source>
        <dbReference type="SAM" id="MobiDB-lite"/>
    </source>
</evidence>
<name>A0A1V3FPP1_9BACL</name>